<evidence type="ECO:0000256" key="8">
    <source>
        <dbReference type="ARBA" id="ARBA00022801"/>
    </source>
</evidence>
<dbReference type="Pfam" id="PF07687">
    <property type="entry name" value="M20_dimer"/>
    <property type="match status" value="1"/>
</dbReference>
<evidence type="ECO:0000256" key="5">
    <source>
        <dbReference type="ARBA" id="ARBA00011921"/>
    </source>
</evidence>
<evidence type="ECO:0000256" key="2">
    <source>
        <dbReference type="ARBA" id="ARBA00001947"/>
    </source>
</evidence>
<keyword evidence="14" id="KW-1185">Reference proteome</keyword>
<dbReference type="Pfam" id="PF01546">
    <property type="entry name" value="Peptidase_M20"/>
    <property type="match status" value="1"/>
</dbReference>
<dbReference type="GO" id="GO:0009089">
    <property type="term" value="P:lysine biosynthetic process via diaminopimelate"/>
    <property type="evidence" value="ECO:0007669"/>
    <property type="project" value="UniProtKB-UniPathway"/>
</dbReference>
<dbReference type="PROSITE" id="PS00758">
    <property type="entry name" value="ARGE_DAPE_CPG2_1"/>
    <property type="match status" value="1"/>
</dbReference>
<evidence type="ECO:0000256" key="11">
    <source>
        <dbReference type="ARBA" id="ARBA00051301"/>
    </source>
</evidence>
<accession>E0IDV4</accession>
<keyword evidence="7" id="KW-0479">Metal-binding</keyword>
<comment type="catalytic activity">
    <reaction evidence="11">
        <text>N-succinyl-(2S,6S)-2,6-diaminopimelate + H2O = (2S,6S)-2,6-diaminopimelate + succinate</text>
        <dbReference type="Rhea" id="RHEA:22608"/>
        <dbReference type="ChEBI" id="CHEBI:15377"/>
        <dbReference type="ChEBI" id="CHEBI:30031"/>
        <dbReference type="ChEBI" id="CHEBI:57609"/>
        <dbReference type="ChEBI" id="CHEBI:58087"/>
        <dbReference type="EC" id="3.5.1.18"/>
    </reaction>
</comment>
<dbReference type="Gene3D" id="3.30.70.360">
    <property type="match status" value="1"/>
</dbReference>
<dbReference type="RefSeq" id="WP_006039831.1">
    <property type="nucleotide sequence ID" value="NZ_AEDD01000011.1"/>
</dbReference>
<keyword evidence="8" id="KW-0378">Hydrolase</keyword>
<evidence type="ECO:0000256" key="3">
    <source>
        <dbReference type="ARBA" id="ARBA00005130"/>
    </source>
</evidence>
<dbReference type="InterPro" id="IPR002933">
    <property type="entry name" value="Peptidase_M20"/>
</dbReference>
<dbReference type="GO" id="GO:0009014">
    <property type="term" value="F:succinyl-diaminopimelate desuccinylase activity"/>
    <property type="evidence" value="ECO:0007669"/>
    <property type="project" value="UniProtKB-EC"/>
</dbReference>
<dbReference type="InterPro" id="IPR011650">
    <property type="entry name" value="Peptidase_M20_dimer"/>
</dbReference>
<dbReference type="AlphaFoldDB" id="E0IDV4"/>
<dbReference type="InterPro" id="IPR001261">
    <property type="entry name" value="ArgE/DapE_CS"/>
</dbReference>
<dbReference type="InterPro" id="IPR010182">
    <property type="entry name" value="ArgE/DapE"/>
</dbReference>
<proteinExistence type="inferred from homology"/>
<protein>
    <recommendedName>
        <fullName evidence="6">Probable succinyl-diaminopimelate desuccinylase</fullName>
        <ecNumber evidence="5">3.5.1.18</ecNumber>
    </recommendedName>
</protein>
<evidence type="ECO:0000256" key="10">
    <source>
        <dbReference type="ARBA" id="ARBA00023285"/>
    </source>
</evidence>
<organism evidence="13 14">
    <name type="scientific">Paenibacillus curdlanolyticus YK9</name>
    <dbReference type="NCBI Taxonomy" id="717606"/>
    <lineage>
        <taxon>Bacteria</taxon>
        <taxon>Bacillati</taxon>
        <taxon>Bacillota</taxon>
        <taxon>Bacilli</taxon>
        <taxon>Bacillales</taxon>
        <taxon>Paenibacillaceae</taxon>
        <taxon>Paenibacillus</taxon>
    </lineage>
</organism>
<feature type="domain" description="Peptidase M20 dimerisation" evidence="12">
    <location>
        <begin position="194"/>
        <end position="305"/>
    </location>
</feature>
<reference evidence="13 14" key="1">
    <citation type="submission" date="2010-07" db="EMBL/GenBank/DDBJ databases">
        <title>The draft genome of Paenibacillus curdlanolyticus YK9.</title>
        <authorList>
            <consortium name="US DOE Joint Genome Institute (JGI-PGF)"/>
            <person name="Lucas S."/>
            <person name="Copeland A."/>
            <person name="Lapidus A."/>
            <person name="Cheng J.-F."/>
            <person name="Bruce D."/>
            <person name="Goodwin L."/>
            <person name="Pitluck S."/>
            <person name="Land M.L."/>
            <person name="Hauser L."/>
            <person name="Chang Y.-J."/>
            <person name="Jeffries C."/>
            <person name="Anderson I.J."/>
            <person name="Johnson E."/>
            <person name="Loganathan U."/>
            <person name="Mulhopadhyay B."/>
            <person name="Kyrpides N."/>
            <person name="Woyke T.J."/>
        </authorList>
    </citation>
    <scope>NUCLEOTIDE SEQUENCE [LARGE SCALE GENOMIC DNA]</scope>
    <source>
        <strain evidence="13 14">YK9</strain>
    </source>
</reference>
<keyword evidence="10" id="KW-0170">Cobalt</keyword>
<dbReference type="PANTHER" id="PTHR43808">
    <property type="entry name" value="ACETYLORNITHINE DEACETYLASE"/>
    <property type="match status" value="1"/>
</dbReference>
<dbReference type="STRING" id="717606.PaecuDRAFT_3845"/>
<comment type="pathway">
    <text evidence="3">Amino-acid biosynthesis; L-lysine biosynthesis via DAP pathway; LL-2,6-diaminopimelate from (S)-tetrahydrodipicolinate (succinylase route): step 3/3.</text>
</comment>
<evidence type="ECO:0000256" key="1">
    <source>
        <dbReference type="ARBA" id="ARBA00001941"/>
    </source>
</evidence>
<dbReference type="EC" id="3.5.1.18" evidence="5"/>
<keyword evidence="9" id="KW-0862">Zinc</keyword>
<evidence type="ECO:0000256" key="7">
    <source>
        <dbReference type="ARBA" id="ARBA00022723"/>
    </source>
</evidence>
<dbReference type="OrthoDB" id="9792335at2"/>
<dbReference type="SUPFAM" id="SSF53187">
    <property type="entry name" value="Zn-dependent exopeptidases"/>
    <property type="match status" value="1"/>
</dbReference>
<comment type="cofactor">
    <cofactor evidence="2">
        <name>Zn(2+)</name>
        <dbReference type="ChEBI" id="CHEBI:29105"/>
    </cofactor>
</comment>
<comment type="cofactor">
    <cofactor evidence="1">
        <name>Co(2+)</name>
        <dbReference type="ChEBI" id="CHEBI:48828"/>
    </cofactor>
</comment>
<name>E0IDV4_9BACL</name>
<dbReference type="GO" id="GO:0046872">
    <property type="term" value="F:metal ion binding"/>
    <property type="evidence" value="ECO:0007669"/>
    <property type="project" value="UniProtKB-KW"/>
</dbReference>
<sequence length="412" mass="44150">MDEDKGKLLAWLDQHDERLYEMIQSLVRVPSDNPLGDCRPIAAKTAELLAQCGFAPVRLPVPAEAVQLAGMQAVDNVMAELVVGDGRGPVIALNAHGDVVPPGEGWRFDPYAGDIVEGKLYGRGAAVSKSDIAVYTFAAMALRETRAAGAGKLVLAFTFDEETGGEIGPQRLLKQGQIRPDYAICAGFTHSIVNAHNGCLHLEVTVKGKSAHAAIPDTGADAIEAMNGLLNVLYAHRAELRTIQSSVIGIHSPTLNIGLINGGINTNVVPDRCAIRLDRRIIPEERPEQVERELIARLEQAAERYPGVAIEVRRILLALPFGPVSESSPLIGAIQSNASRMLGSRLPVEGVPLYADARHFYEAGIPTVMFGAGPRTLAEANGHRADEHVRLSDVSAAVRIVALSLYDLLNLA</sequence>
<evidence type="ECO:0000259" key="12">
    <source>
        <dbReference type="Pfam" id="PF07687"/>
    </source>
</evidence>
<dbReference type="Proteomes" id="UP000005387">
    <property type="component" value="Unassembled WGS sequence"/>
</dbReference>
<dbReference type="Gene3D" id="3.40.630.10">
    <property type="entry name" value="Zn peptidases"/>
    <property type="match status" value="2"/>
</dbReference>
<dbReference type="InterPro" id="IPR050072">
    <property type="entry name" value="Peptidase_M20A"/>
</dbReference>
<dbReference type="InterPro" id="IPR036264">
    <property type="entry name" value="Bact_exopeptidase_dim_dom"/>
</dbReference>
<evidence type="ECO:0000313" key="14">
    <source>
        <dbReference type="Proteomes" id="UP000005387"/>
    </source>
</evidence>
<dbReference type="UniPathway" id="UPA00034">
    <property type="reaction ID" value="UER00021"/>
</dbReference>
<evidence type="ECO:0000256" key="4">
    <source>
        <dbReference type="ARBA" id="ARBA00006247"/>
    </source>
</evidence>
<evidence type="ECO:0000256" key="9">
    <source>
        <dbReference type="ARBA" id="ARBA00022833"/>
    </source>
</evidence>
<evidence type="ECO:0000256" key="6">
    <source>
        <dbReference type="ARBA" id="ARBA00016853"/>
    </source>
</evidence>
<dbReference type="EMBL" id="AEDD01000011">
    <property type="protein sequence ID" value="EFM09308.1"/>
    <property type="molecule type" value="Genomic_DNA"/>
</dbReference>
<dbReference type="NCBIfam" id="TIGR01910">
    <property type="entry name" value="DapE-ArgE"/>
    <property type="match status" value="1"/>
</dbReference>
<gene>
    <name evidence="13" type="ORF">PaecuDRAFT_3845</name>
</gene>
<dbReference type="eggNOG" id="COG0624">
    <property type="taxonomic scope" value="Bacteria"/>
</dbReference>
<evidence type="ECO:0000313" key="13">
    <source>
        <dbReference type="EMBL" id="EFM09308.1"/>
    </source>
</evidence>
<comment type="similarity">
    <text evidence="4">Belongs to the peptidase M20A family.</text>
</comment>
<dbReference type="SUPFAM" id="SSF55031">
    <property type="entry name" value="Bacterial exopeptidase dimerisation domain"/>
    <property type="match status" value="1"/>
</dbReference>